<evidence type="ECO:0000313" key="2">
    <source>
        <dbReference type="Proteomes" id="UP000265520"/>
    </source>
</evidence>
<accession>A0A392UPH3</accession>
<dbReference type="EMBL" id="LXQA010858621">
    <property type="protein sequence ID" value="MCI74346.1"/>
    <property type="molecule type" value="Genomic_DNA"/>
</dbReference>
<organism evidence="1 2">
    <name type="scientific">Trifolium medium</name>
    <dbReference type="NCBI Taxonomy" id="97028"/>
    <lineage>
        <taxon>Eukaryota</taxon>
        <taxon>Viridiplantae</taxon>
        <taxon>Streptophyta</taxon>
        <taxon>Embryophyta</taxon>
        <taxon>Tracheophyta</taxon>
        <taxon>Spermatophyta</taxon>
        <taxon>Magnoliopsida</taxon>
        <taxon>eudicotyledons</taxon>
        <taxon>Gunneridae</taxon>
        <taxon>Pentapetalae</taxon>
        <taxon>rosids</taxon>
        <taxon>fabids</taxon>
        <taxon>Fabales</taxon>
        <taxon>Fabaceae</taxon>
        <taxon>Papilionoideae</taxon>
        <taxon>50 kb inversion clade</taxon>
        <taxon>NPAAA clade</taxon>
        <taxon>Hologalegina</taxon>
        <taxon>IRL clade</taxon>
        <taxon>Trifolieae</taxon>
        <taxon>Trifolium</taxon>
    </lineage>
</organism>
<reference evidence="1 2" key="1">
    <citation type="journal article" date="2018" name="Front. Plant Sci.">
        <title>Red Clover (Trifolium pratense) and Zigzag Clover (T. medium) - A Picture of Genomic Similarities and Differences.</title>
        <authorList>
            <person name="Dluhosova J."/>
            <person name="Istvanek J."/>
            <person name="Nedelnik J."/>
            <person name="Repkova J."/>
        </authorList>
    </citation>
    <scope>NUCLEOTIDE SEQUENCE [LARGE SCALE GENOMIC DNA]</scope>
    <source>
        <strain evidence="2">cv. 10/8</strain>
        <tissue evidence="1">Leaf</tissue>
    </source>
</reference>
<protein>
    <submittedName>
        <fullName evidence="1">Uncharacterized protein</fullName>
    </submittedName>
</protein>
<keyword evidence="2" id="KW-1185">Reference proteome</keyword>
<dbReference type="Proteomes" id="UP000265520">
    <property type="component" value="Unassembled WGS sequence"/>
</dbReference>
<dbReference type="AlphaFoldDB" id="A0A392UPH3"/>
<proteinExistence type="predicted"/>
<comment type="caution">
    <text evidence="1">The sequence shown here is derived from an EMBL/GenBank/DDBJ whole genome shotgun (WGS) entry which is preliminary data.</text>
</comment>
<name>A0A392UPH3_9FABA</name>
<sequence>SWYRDESQWVDYCAIERGTPLINQYFRYVVLGYCNRNE</sequence>
<feature type="non-terminal residue" evidence="1">
    <location>
        <position position="1"/>
    </location>
</feature>
<evidence type="ECO:0000313" key="1">
    <source>
        <dbReference type="EMBL" id="MCI74346.1"/>
    </source>
</evidence>